<reference evidence="3" key="1">
    <citation type="submission" date="2016-10" db="EMBL/GenBank/DDBJ databases">
        <authorList>
            <person name="Varghese N."/>
            <person name="Submissions S."/>
        </authorList>
    </citation>
    <scope>NUCLEOTIDE SEQUENCE [LARGE SCALE GENOMIC DNA]</scope>
    <source>
        <strain evidence="3">DSM 22427</strain>
    </source>
</reference>
<keyword evidence="3" id="KW-1185">Reference proteome</keyword>
<sequence length="59" mass="6706">MKFIIIELFRSVLIGSLSFIVWPFLGLISRGQRPILRPQLSGSEVDCYSHETPMVIENA</sequence>
<keyword evidence="1" id="KW-0472">Membrane</keyword>
<dbReference type="AlphaFoldDB" id="A0A1I6PSC3"/>
<keyword evidence="1" id="KW-1133">Transmembrane helix</keyword>
<evidence type="ECO:0000313" key="2">
    <source>
        <dbReference type="EMBL" id="SFS42988.1"/>
    </source>
</evidence>
<evidence type="ECO:0000256" key="1">
    <source>
        <dbReference type="SAM" id="Phobius"/>
    </source>
</evidence>
<name>A0A1I6PSC3_9EURY</name>
<dbReference type="Proteomes" id="UP000199199">
    <property type="component" value="Unassembled WGS sequence"/>
</dbReference>
<evidence type="ECO:0000313" key="3">
    <source>
        <dbReference type="Proteomes" id="UP000199199"/>
    </source>
</evidence>
<dbReference type="EMBL" id="FOZS01000001">
    <property type="protein sequence ID" value="SFS42988.1"/>
    <property type="molecule type" value="Genomic_DNA"/>
</dbReference>
<proteinExistence type="predicted"/>
<protein>
    <submittedName>
        <fullName evidence="2">Uncharacterized protein</fullName>
    </submittedName>
</protein>
<feature type="transmembrane region" description="Helical" evidence="1">
    <location>
        <begin position="12"/>
        <end position="29"/>
    </location>
</feature>
<gene>
    <name evidence="2" type="ORF">SAMN04488556_0749</name>
</gene>
<keyword evidence="1" id="KW-0812">Transmembrane</keyword>
<accession>A0A1I6PSC3</accession>
<organism evidence="2 3">
    <name type="scientific">Halostagnicola kamekurae</name>
    <dbReference type="NCBI Taxonomy" id="619731"/>
    <lineage>
        <taxon>Archaea</taxon>
        <taxon>Methanobacteriati</taxon>
        <taxon>Methanobacteriota</taxon>
        <taxon>Stenosarchaea group</taxon>
        <taxon>Halobacteria</taxon>
        <taxon>Halobacteriales</taxon>
        <taxon>Natrialbaceae</taxon>
        <taxon>Halostagnicola</taxon>
    </lineage>
</organism>